<organism evidence="3 4">
    <name type="scientific">Halteria grandinella</name>
    <dbReference type="NCBI Taxonomy" id="5974"/>
    <lineage>
        <taxon>Eukaryota</taxon>
        <taxon>Sar</taxon>
        <taxon>Alveolata</taxon>
        <taxon>Ciliophora</taxon>
        <taxon>Intramacronucleata</taxon>
        <taxon>Spirotrichea</taxon>
        <taxon>Stichotrichia</taxon>
        <taxon>Sporadotrichida</taxon>
        <taxon>Halteriidae</taxon>
        <taxon>Halteria</taxon>
    </lineage>
</organism>
<feature type="region of interest" description="Disordered" evidence="1">
    <location>
        <begin position="83"/>
        <end position="108"/>
    </location>
</feature>
<name>A0A8J8T821_HALGN</name>
<keyword evidence="4" id="KW-1185">Reference proteome</keyword>
<evidence type="ECO:0000313" key="3">
    <source>
        <dbReference type="EMBL" id="TNV85937.1"/>
    </source>
</evidence>
<dbReference type="Proteomes" id="UP000785679">
    <property type="component" value="Unassembled WGS sequence"/>
</dbReference>
<dbReference type="EMBL" id="RRYP01001447">
    <property type="protein sequence ID" value="TNV85937.1"/>
    <property type="molecule type" value="Genomic_DNA"/>
</dbReference>
<evidence type="ECO:0000256" key="2">
    <source>
        <dbReference type="SAM" id="SignalP"/>
    </source>
</evidence>
<keyword evidence="2" id="KW-0732">Signal</keyword>
<gene>
    <name evidence="3" type="ORF">FGO68_gene6832</name>
</gene>
<feature type="signal peptide" evidence="2">
    <location>
        <begin position="1"/>
        <end position="21"/>
    </location>
</feature>
<sequence>MPASTMRIVIIIIILRERFLSRGCCLCGQRRAWCGILALRERVRSDAWPLCPWVLSRCEEHELVQSEALSTSLDDSCSCGFGESESGDGQLGHFEESNVVSDGADNDGDALGLGAEVLHEA</sequence>
<proteinExistence type="predicted"/>
<comment type="caution">
    <text evidence="3">The sequence shown here is derived from an EMBL/GenBank/DDBJ whole genome shotgun (WGS) entry which is preliminary data.</text>
</comment>
<evidence type="ECO:0008006" key="5">
    <source>
        <dbReference type="Google" id="ProtNLM"/>
    </source>
</evidence>
<evidence type="ECO:0000256" key="1">
    <source>
        <dbReference type="SAM" id="MobiDB-lite"/>
    </source>
</evidence>
<evidence type="ECO:0000313" key="4">
    <source>
        <dbReference type="Proteomes" id="UP000785679"/>
    </source>
</evidence>
<protein>
    <recommendedName>
        <fullName evidence="5">Secreted protein</fullName>
    </recommendedName>
</protein>
<feature type="chain" id="PRO_5035276576" description="Secreted protein" evidence="2">
    <location>
        <begin position="22"/>
        <end position="121"/>
    </location>
</feature>
<reference evidence="3" key="1">
    <citation type="submission" date="2019-06" db="EMBL/GenBank/DDBJ databases">
        <authorList>
            <person name="Zheng W."/>
        </authorList>
    </citation>
    <scope>NUCLEOTIDE SEQUENCE</scope>
    <source>
        <strain evidence="3">QDHG01</strain>
    </source>
</reference>
<accession>A0A8J8T821</accession>
<dbReference type="AlphaFoldDB" id="A0A8J8T821"/>